<accession>A0A975J2S4</accession>
<evidence type="ECO:0000313" key="6">
    <source>
        <dbReference type="Proteomes" id="UP000676169"/>
    </source>
</evidence>
<feature type="region of interest" description="Disordered" evidence="4">
    <location>
        <begin position="1628"/>
        <end position="1654"/>
    </location>
</feature>
<keyword evidence="2" id="KW-0964">Secreted</keyword>
<dbReference type="PANTHER" id="PTHR32305">
    <property type="match status" value="1"/>
</dbReference>
<evidence type="ECO:0000256" key="3">
    <source>
        <dbReference type="ARBA" id="ARBA00023026"/>
    </source>
</evidence>
<gene>
    <name evidence="5" type="ORF">KBB96_08900</name>
</gene>
<dbReference type="PANTHER" id="PTHR32305:SF15">
    <property type="entry name" value="PROTEIN RHSA-RELATED"/>
    <property type="match status" value="1"/>
</dbReference>
<dbReference type="GO" id="GO:0005737">
    <property type="term" value="C:cytoplasm"/>
    <property type="evidence" value="ECO:0007669"/>
    <property type="project" value="InterPro"/>
</dbReference>
<dbReference type="InterPro" id="IPR022385">
    <property type="entry name" value="Rhs_assc_core"/>
</dbReference>
<dbReference type="EMBL" id="CP073100">
    <property type="protein sequence ID" value="QUE52995.1"/>
    <property type="molecule type" value="Genomic_DNA"/>
</dbReference>
<keyword evidence="3" id="KW-0843">Virulence</keyword>
<dbReference type="Pfam" id="PF03534">
    <property type="entry name" value="SpvB"/>
    <property type="match status" value="1"/>
</dbReference>
<keyword evidence="6" id="KW-1185">Reference proteome</keyword>
<dbReference type="Gene3D" id="2.180.10.10">
    <property type="entry name" value="RHS repeat-associated core"/>
    <property type="match status" value="1"/>
</dbReference>
<dbReference type="GO" id="GO:0005576">
    <property type="term" value="C:extracellular region"/>
    <property type="evidence" value="ECO:0007669"/>
    <property type="project" value="UniProtKB-SubCell"/>
</dbReference>
<dbReference type="Proteomes" id="UP000676169">
    <property type="component" value="Chromosome"/>
</dbReference>
<comment type="subcellular location">
    <subcellularLocation>
        <location evidence="1">Secreted</location>
    </subcellularLocation>
</comment>
<dbReference type="RefSeq" id="WP_211634339.1">
    <property type="nucleotide sequence ID" value="NZ_CP073100.1"/>
</dbReference>
<evidence type="ECO:0000256" key="1">
    <source>
        <dbReference type="ARBA" id="ARBA00004613"/>
    </source>
</evidence>
<evidence type="ECO:0000313" key="5">
    <source>
        <dbReference type="EMBL" id="QUE52995.1"/>
    </source>
</evidence>
<evidence type="ECO:0000256" key="2">
    <source>
        <dbReference type="ARBA" id="ARBA00022525"/>
    </source>
</evidence>
<protein>
    <submittedName>
        <fullName evidence="5">VCBS repeat-containing protein</fullName>
    </submittedName>
</protein>
<name>A0A975J2S4_9BACT</name>
<dbReference type="InterPro" id="IPR028994">
    <property type="entry name" value="Integrin_alpha_N"/>
</dbReference>
<feature type="compositionally biased region" description="Polar residues" evidence="4">
    <location>
        <begin position="1639"/>
        <end position="1654"/>
    </location>
</feature>
<dbReference type="Gene3D" id="2.130.10.130">
    <property type="entry name" value="Integrin alpha, N-terminal"/>
    <property type="match status" value="1"/>
</dbReference>
<dbReference type="KEGG" id="lamb:KBB96_08900"/>
<dbReference type="NCBIfam" id="TIGR03696">
    <property type="entry name" value="Rhs_assc_core"/>
    <property type="match status" value="1"/>
</dbReference>
<evidence type="ECO:0000256" key="4">
    <source>
        <dbReference type="SAM" id="MobiDB-lite"/>
    </source>
</evidence>
<sequence>MRFNYASKWLTVFVLQLAFSVNLFAMAFVEPFESPAPGTNPAWWTETGESSLVADGPTNKVLRLSPALNEGNETKVVRPITWDETKTIAFIDFMVKPAANPEGSLAAIYVNGTQIAFQVTEGDADGTIWAYHGNDDDENQPSSYWVETPSTYAFSSTTLKANAFNRITLRHDYGRQVWDLFVDGKISAANLGFSGRGDKLDAIEFYGGTVADQDIDQLQADPDNMLFPDADKDGLPDAWETANGSNPNVYDRDNLAPNGKSFLENYIASLWSTTTVPNAHAVGGAVSSVNIPPLTIIGSHEMVGSLKGAMTVGGDGSSNYSIPLDLPKGTGGMEPKLSFNYSSGGGNGPLGVGWSLGGLEKIVRVQSSAVKDGSFDPVDFDQYDRFLFNGERLVCVSGTYGTPGSEYRTEIDSYAKIKFNTATSPAKPYWTVQTKSGLTVTLGETADSREDCTAGTLAWGVSKVSDTVGNYYKVDYTRDTVSGIGLASQRVASISYTGHEGSFTQAPYCTVYFDYETREDQTRTYSPNTSYLMAKRLAKVRVTTKGFCNHSYVLAYDYSYQSKRSFLKSVQKLGMDQPTQGVPATTFTYGGLTSTEQLWSAPSNSEWPVYNATWDTTGNVNSMVTTSEGGTLVRLDGDVSRVHPLTPAVTLYSDSKLTFQFRGGSATGGSFVSGAYIGFDTDSTYTANPARLTLIKGSGTAPAIAKDSTITYNPASTPDGWQTMTINVGGIATGSHGYFVLMNVDDNPNDGVSSAEFRDLRLYRGDTQVPADVSAMSFSAQWEMPHFLDSLGKDLGIRFIDLDGDGLQDMCDWRAYGYTNTSGTLAPDSIGQVFRNTGNGFTVAPSLLPEAWMPLSSRKDDLEAYHYDRKHHLFAQPMDINGDGKMDLMCSTAIKYSGGALSNDLTFWTQVDIGGGAKDWRELTAYKMPFRMKNIGSSAPYGGTPRDQHAEWVDIDSDGYLDFVCFTTSQGKLVNATNDTTVIVAGDKPTAWLNRVHKNEGWVQADALAFPEMLKRTYPAEEEKGRRLADLDADGHPEVLEAISAGTGELRKSYAMTFAANGQPTGWNETPGAENPPTSTGNLDLPTGSGMANAAFVNVNADSLGTQMTDFNNDGLADVIRSARSGSNLRCIYMNTGSTTSRWAAEPAAGGSVDQRYTYDLPRPLNFVVSNVYYPVGYEFADINGDGLTDIIFGQNDVPDDATINNNAVMMNTGSGWLSRNDSQKWGMPNGVRFSLSQADAQNGKRRARLQDLNGDGFPDLIAGLVDQAPSVLINQCRPEVMTSVTDGYGATLAATYQRLNDPAAVSGDAGGRPVYLPWVGTSDTDLLPEGQIMVRDNRLVVSRLIESDGRGGSRATRHHFGDLRFDRINDVSLGFGKAEVYDELWTGVPPLSVATTAPTGGNYFIRGCSKTTMSRTFPHAGSPVTQESYINVTSASPSGIETGVSTGFKLVKRDLSAYGTLASTTGVAGGTILRPVQIKSVNTTLDINGTVMTETVASNPTTNFDAYGFLTFAKVGSKIPSGSVLAEITDVAAAIATAEGHTDFSSLETTNTYDHNVSGDKWHLGRLRTATSVARKKDHSPLTKQTSYSYHSTTGLLEEERVEPNDSLLKSITTYGRDGYGNITSTSVEASSKHDTYAAQTRSKSTSFNDPDDSSFNGRFPCSETNAIGTVYHSYDQERALLMKTKNIDTLFTTFSYDIFGTHVTTLAPDGTQAAEITRKAGNADLPSAVVTAMGGSSIRWMKGKQASGSPWAVAYYDALGRQVASETMTLSAYGSGGSQWKPVYSVIKYDSQGRKTDEAQPFFIGETIRWTSYVFDDVGRVLKTTHPDGTVEEVVKIEAGLSASGEPFSYIKAKGRMKTSGEDTWGTQYAQRWNNAKGTLLKSLDDSGLTSDFDYDAEGKLLTATVGSIVMMTNTYDTLGRKTQGVDKDAGTSKIGYSGFGETVFLENASGEQTLTEYDAMGRVTKVIRPSGEGTFDYAYKPGSPGKGLLESIQKAGVSGWSETLHYDRFARPDVATRNRNTESFTTETHYDALGRVDYTIDAGGLMVVHEYDKVYSAKIRSSIFKPGSTTDKITLWEARAFDSAGRPTQQYLAQGVTTDTTYEAATGKTLSISSTGPIGTLQNLTFEWDSKTNLKKRQDTIAGQTETFTYDTSNRLVSSSIGGSYYYDANGNLTSKDGETRTYGTPRVHAVAQATIKSQLKNYAYDAGGHVTSEKDSSNNTIRAYTWTSFGQLESVSQSSCPLLKTFDPSTKYDQGGSVYGIPLSTQFLESAGVASFEFDSAGDRSAQTLLRTYVDTSVARVDTTYLGSYEREVHSTIAAGTSTQTVVKTIHRHHLGAAIYTVESGTGGSSTKLSTLLTDHLGSTDVLLVGTWGGSAFGNFKAERQSFDAWGERRNPDTWVKWRGNYADGQRTSAANFHHGYTGHEMLDDFGLVHMNGRIYDAELGRFLSADPYVQAPELSQNFNRYSYVLNNPLSYTDPTGHIIFGLPTLIIWAAEFLVVRNYCKQHPNTFVGQMLPKVYAFAVTVAVTVATGGNAVAGGAAGGATDAFLSGGNAHDVLRAAGTSAVQAAITAGVLHNLEPGGWLKSLPMPTQVAAHVVGHGLVGGAANEAMGGKFMDGFLSAAAGALGTDMGIAQHLGLGKPGDSSNVFARDMVAAVIGGTAAELGGGKFANGAFMAAFQHHYNAEFDKWSETHYEADDRSFRIDSNVYGNEKEGVRSGKIQIHIGRQHEEFVYNPEKNEFFNKDGQRLPMKIRKAVLKNSQVQRGLNKAIARLKTAGVVMKNSAGPLMLLGIVMWGNSAAGDVEKYRVAVEGGNPSLITAARRDMIENSPMMDSYKVQLTISLTEVDGGDDK</sequence>
<reference evidence="5" key="1">
    <citation type="submission" date="2021-04" db="EMBL/GenBank/DDBJ databases">
        <title>Luteolibacter sp. 32A isolated from the skin of an Anderson's salamander (Ambystoma andersonii).</title>
        <authorList>
            <person name="Spergser J."/>
            <person name="Busse H.-J."/>
        </authorList>
    </citation>
    <scope>NUCLEOTIDE SEQUENCE</scope>
    <source>
        <strain evidence="5">32A</strain>
    </source>
</reference>
<dbReference type="InterPro" id="IPR003284">
    <property type="entry name" value="Sal_SpvB"/>
</dbReference>
<dbReference type="InterPro" id="IPR050708">
    <property type="entry name" value="T6SS_VgrG/RHS"/>
</dbReference>
<proteinExistence type="predicted"/>
<dbReference type="SUPFAM" id="SSF69318">
    <property type="entry name" value="Integrin alpha N-terminal domain"/>
    <property type="match status" value="2"/>
</dbReference>
<organism evidence="5 6">
    <name type="scientific">Luteolibacter ambystomatis</name>
    <dbReference type="NCBI Taxonomy" id="2824561"/>
    <lineage>
        <taxon>Bacteria</taxon>
        <taxon>Pseudomonadati</taxon>
        <taxon>Verrucomicrobiota</taxon>
        <taxon>Verrucomicrobiia</taxon>
        <taxon>Verrucomicrobiales</taxon>
        <taxon>Verrucomicrobiaceae</taxon>
        <taxon>Luteolibacter</taxon>
    </lineage>
</organism>